<evidence type="ECO:0000256" key="2">
    <source>
        <dbReference type="ARBA" id="ARBA00023054"/>
    </source>
</evidence>
<keyword evidence="4" id="KW-0812">Transmembrane</keyword>
<feature type="transmembrane region" description="Helical" evidence="4">
    <location>
        <begin position="136"/>
        <end position="155"/>
    </location>
</feature>
<feature type="coiled-coil region" evidence="3">
    <location>
        <begin position="16"/>
        <end position="43"/>
    </location>
</feature>
<dbReference type="EMBL" id="GEEE01000045">
    <property type="protein sequence ID" value="JAP63180.1"/>
    <property type="molecule type" value="Transcribed_RNA"/>
</dbReference>
<dbReference type="InterPro" id="IPR007940">
    <property type="entry name" value="SH3BP5"/>
</dbReference>
<accession>A0A0V0JBY7</accession>
<name>A0A0V0JBY7_SCHSO</name>
<gene>
    <name evidence="5" type="primary">3BP5H</name>
    <name evidence="5" type="ORF">TR143615</name>
</gene>
<dbReference type="PANTHER" id="PTHR19423">
    <property type="entry name" value="SH3 DOMAIN-BINDING PROTEIN 5"/>
    <property type="match status" value="1"/>
</dbReference>
<dbReference type="GO" id="GO:0005737">
    <property type="term" value="C:cytoplasm"/>
    <property type="evidence" value="ECO:0007669"/>
    <property type="project" value="TreeGrafter"/>
</dbReference>
<dbReference type="Pfam" id="PF05276">
    <property type="entry name" value="SH3BP5"/>
    <property type="match status" value="1"/>
</dbReference>
<reference evidence="5" key="1">
    <citation type="submission" date="2016-01" db="EMBL/GenBank/DDBJ databases">
        <title>Reference transcriptome for the parasite Schistocephalus solidus: insights into the molecular evolution of parasitism.</title>
        <authorList>
            <person name="Hebert F.O."/>
            <person name="Grambauer S."/>
            <person name="Barber I."/>
            <person name="Landry C.R."/>
            <person name="Aubin-Horth N."/>
        </authorList>
    </citation>
    <scope>NUCLEOTIDE SEQUENCE</scope>
</reference>
<evidence type="ECO:0000313" key="5">
    <source>
        <dbReference type="EMBL" id="JAP63180.1"/>
    </source>
</evidence>
<dbReference type="GO" id="GO:0004860">
    <property type="term" value="F:protein kinase inhibitor activity"/>
    <property type="evidence" value="ECO:0007669"/>
    <property type="project" value="TreeGrafter"/>
</dbReference>
<dbReference type="PANTHER" id="PTHR19423:SF1">
    <property type="entry name" value="SH3 DOMAIN-BINDING PROTEIN 5"/>
    <property type="match status" value="1"/>
</dbReference>
<comment type="similarity">
    <text evidence="1">Belongs to the SH3BP5 family.</text>
</comment>
<keyword evidence="4" id="KW-0472">Membrane</keyword>
<keyword evidence="2 3" id="KW-0175">Coiled coil</keyword>
<proteinExistence type="inferred from homology"/>
<evidence type="ECO:0000256" key="4">
    <source>
        <dbReference type="SAM" id="Phobius"/>
    </source>
</evidence>
<protein>
    <submittedName>
        <fullName evidence="5">SH3 domain-binding protein 5 homolog</fullName>
    </submittedName>
</protein>
<organism evidence="5">
    <name type="scientific">Schistocephalus solidus</name>
    <name type="common">Tapeworm</name>
    <dbReference type="NCBI Taxonomy" id="70667"/>
    <lineage>
        <taxon>Eukaryota</taxon>
        <taxon>Metazoa</taxon>
        <taxon>Spiralia</taxon>
        <taxon>Lophotrochozoa</taxon>
        <taxon>Platyhelminthes</taxon>
        <taxon>Cestoda</taxon>
        <taxon>Eucestoda</taxon>
        <taxon>Diphyllobothriidea</taxon>
        <taxon>Diphyllobothriidae</taxon>
        <taxon>Schistocephalus</taxon>
    </lineage>
</organism>
<evidence type="ECO:0000256" key="1">
    <source>
        <dbReference type="ARBA" id="ARBA00007796"/>
    </source>
</evidence>
<dbReference type="GO" id="GO:0035556">
    <property type="term" value="P:intracellular signal transduction"/>
    <property type="evidence" value="ECO:0007669"/>
    <property type="project" value="InterPro"/>
</dbReference>
<dbReference type="AlphaFoldDB" id="A0A0V0JBY7"/>
<evidence type="ECO:0000256" key="3">
    <source>
        <dbReference type="SAM" id="Coils"/>
    </source>
</evidence>
<sequence length="187" mass="21695">MLGDCTEEVKVELDKLNLASSSINQLENQLEECRRQFQLALSEGSKQLSATYRKLKSSIEKSRPYSEVFYRRQQLILDIQRNSEQYGVAQAEFEAAQSVLDNYSSAAKFQHTDLSQLDDVNRAIDKVFHCCHIIRMWFLGNLYLCIILLFILYGYMFEFLLSRNRSLSWLSLCSIFTLTTFCSRPVG</sequence>
<keyword evidence="4" id="KW-1133">Transmembrane helix</keyword>